<dbReference type="SUPFAM" id="SSF51206">
    <property type="entry name" value="cAMP-binding domain-like"/>
    <property type="match status" value="1"/>
</dbReference>
<feature type="domain" description="Cyclic nucleotide-binding" evidence="1">
    <location>
        <begin position="27"/>
        <end position="124"/>
    </location>
</feature>
<dbReference type="AlphaFoldDB" id="A0A382PEA9"/>
<protein>
    <recommendedName>
        <fullName evidence="1">Cyclic nucleotide-binding domain-containing protein</fullName>
    </recommendedName>
</protein>
<dbReference type="InterPro" id="IPR014710">
    <property type="entry name" value="RmlC-like_jellyroll"/>
</dbReference>
<reference evidence="2" key="1">
    <citation type="submission" date="2018-05" db="EMBL/GenBank/DDBJ databases">
        <authorList>
            <person name="Lanie J.A."/>
            <person name="Ng W.-L."/>
            <person name="Kazmierczak K.M."/>
            <person name="Andrzejewski T.M."/>
            <person name="Davidsen T.M."/>
            <person name="Wayne K.J."/>
            <person name="Tettelin H."/>
            <person name="Glass J.I."/>
            <person name="Rusch D."/>
            <person name="Podicherti R."/>
            <person name="Tsui H.-C.T."/>
            <person name="Winkler M.E."/>
        </authorList>
    </citation>
    <scope>NUCLEOTIDE SEQUENCE</scope>
</reference>
<sequence length="223" mass="24866">MTITIEDLIATIRSQHQNDSLPPQSFRFDAFDNEELRCLLEVAEIKDFSTGEPVIKLSDDSTDLYILVQGQVEIIVPITQERTKTLTLGPGGVVGEVAFLDGESRSADVLAASPCSVIRVSRESAHKFGTIYPNASVRLYQQLSTILALRLRRLDLFDATEIARDEERKALALELHDETMAELTALTMELAILGLSGDLDQELQVALKDARDRLKQTNIRLRE</sequence>
<dbReference type="InterPro" id="IPR050397">
    <property type="entry name" value="Env_Response_Regulators"/>
</dbReference>
<dbReference type="EMBL" id="UINC01106412">
    <property type="protein sequence ID" value="SVC71058.1"/>
    <property type="molecule type" value="Genomic_DNA"/>
</dbReference>
<name>A0A382PEA9_9ZZZZ</name>
<dbReference type="Pfam" id="PF00027">
    <property type="entry name" value="cNMP_binding"/>
    <property type="match status" value="1"/>
</dbReference>
<dbReference type="GO" id="GO:0005829">
    <property type="term" value="C:cytosol"/>
    <property type="evidence" value="ECO:0007669"/>
    <property type="project" value="TreeGrafter"/>
</dbReference>
<dbReference type="PANTHER" id="PTHR24567">
    <property type="entry name" value="CRP FAMILY TRANSCRIPTIONAL REGULATORY PROTEIN"/>
    <property type="match status" value="1"/>
</dbReference>
<evidence type="ECO:0000259" key="1">
    <source>
        <dbReference type="PROSITE" id="PS50042"/>
    </source>
</evidence>
<dbReference type="GO" id="GO:0003700">
    <property type="term" value="F:DNA-binding transcription factor activity"/>
    <property type="evidence" value="ECO:0007669"/>
    <property type="project" value="TreeGrafter"/>
</dbReference>
<dbReference type="SMART" id="SM00100">
    <property type="entry name" value="cNMP"/>
    <property type="match status" value="1"/>
</dbReference>
<dbReference type="InterPro" id="IPR018490">
    <property type="entry name" value="cNMP-bd_dom_sf"/>
</dbReference>
<dbReference type="PROSITE" id="PS50042">
    <property type="entry name" value="CNMP_BINDING_3"/>
    <property type="match status" value="1"/>
</dbReference>
<organism evidence="2">
    <name type="scientific">marine metagenome</name>
    <dbReference type="NCBI Taxonomy" id="408172"/>
    <lineage>
        <taxon>unclassified sequences</taxon>
        <taxon>metagenomes</taxon>
        <taxon>ecological metagenomes</taxon>
    </lineage>
</organism>
<accession>A0A382PEA9</accession>
<gene>
    <name evidence="2" type="ORF">METZ01_LOCUS323912</name>
</gene>
<evidence type="ECO:0000313" key="2">
    <source>
        <dbReference type="EMBL" id="SVC71058.1"/>
    </source>
</evidence>
<dbReference type="InterPro" id="IPR000595">
    <property type="entry name" value="cNMP-bd_dom"/>
</dbReference>
<feature type="non-terminal residue" evidence="2">
    <location>
        <position position="223"/>
    </location>
</feature>
<dbReference type="CDD" id="cd00038">
    <property type="entry name" value="CAP_ED"/>
    <property type="match status" value="1"/>
</dbReference>
<dbReference type="PANTHER" id="PTHR24567:SF74">
    <property type="entry name" value="HTH-TYPE TRANSCRIPTIONAL REGULATOR ARCR"/>
    <property type="match status" value="1"/>
</dbReference>
<dbReference type="Gene3D" id="2.60.120.10">
    <property type="entry name" value="Jelly Rolls"/>
    <property type="match status" value="1"/>
</dbReference>
<proteinExistence type="predicted"/>